<dbReference type="AlphaFoldDB" id="A0A822XSQ8"/>
<gene>
    <name evidence="2" type="ORF">HUJ06_023664</name>
</gene>
<evidence type="ECO:0000313" key="3">
    <source>
        <dbReference type="Proteomes" id="UP000607653"/>
    </source>
</evidence>
<sequence length="94" mass="10932">MKHEQIGQDHITSNNSRASESAGGDDQFIHFRFGSYYFQLQKMRLWLPWTSCILFLVQNLVELTSGVSMPIILPRLSVICKLQNFNHYCILNQL</sequence>
<dbReference type="EMBL" id="DUZY01000001">
    <property type="protein sequence ID" value="DAD22201.1"/>
    <property type="molecule type" value="Genomic_DNA"/>
</dbReference>
<name>A0A822XSQ8_NELNU</name>
<evidence type="ECO:0000313" key="2">
    <source>
        <dbReference type="EMBL" id="DAD22201.1"/>
    </source>
</evidence>
<keyword evidence="3" id="KW-1185">Reference proteome</keyword>
<reference evidence="2 3" key="1">
    <citation type="journal article" date="2020" name="Mol. Biol. Evol.">
        <title>Distinct Expression and Methylation Patterns for Genes with Different Fates following a Single Whole-Genome Duplication in Flowering Plants.</title>
        <authorList>
            <person name="Shi T."/>
            <person name="Rahmani R.S."/>
            <person name="Gugger P.F."/>
            <person name="Wang M."/>
            <person name="Li H."/>
            <person name="Zhang Y."/>
            <person name="Li Z."/>
            <person name="Wang Q."/>
            <person name="Van de Peer Y."/>
            <person name="Marchal K."/>
            <person name="Chen J."/>
        </authorList>
    </citation>
    <scope>NUCLEOTIDE SEQUENCE [LARGE SCALE GENOMIC DNA]</scope>
    <source>
        <tissue evidence="2">Leaf</tissue>
    </source>
</reference>
<dbReference type="Proteomes" id="UP000607653">
    <property type="component" value="Unassembled WGS sequence"/>
</dbReference>
<feature type="compositionally biased region" description="Polar residues" evidence="1">
    <location>
        <begin position="10"/>
        <end position="19"/>
    </location>
</feature>
<feature type="region of interest" description="Disordered" evidence="1">
    <location>
        <begin position="1"/>
        <end position="23"/>
    </location>
</feature>
<organism evidence="2 3">
    <name type="scientific">Nelumbo nucifera</name>
    <name type="common">Sacred lotus</name>
    <dbReference type="NCBI Taxonomy" id="4432"/>
    <lineage>
        <taxon>Eukaryota</taxon>
        <taxon>Viridiplantae</taxon>
        <taxon>Streptophyta</taxon>
        <taxon>Embryophyta</taxon>
        <taxon>Tracheophyta</taxon>
        <taxon>Spermatophyta</taxon>
        <taxon>Magnoliopsida</taxon>
        <taxon>Proteales</taxon>
        <taxon>Nelumbonaceae</taxon>
        <taxon>Nelumbo</taxon>
    </lineage>
</organism>
<comment type="caution">
    <text evidence="2">The sequence shown here is derived from an EMBL/GenBank/DDBJ whole genome shotgun (WGS) entry which is preliminary data.</text>
</comment>
<proteinExistence type="predicted"/>
<accession>A0A822XSQ8</accession>
<protein>
    <submittedName>
        <fullName evidence="2">Uncharacterized protein</fullName>
    </submittedName>
</protein>
<evidence type="ECO:0000256" key="1">
    <source>
        <dbReference type="SAM" id="MobiDB-lite"/>
    </source>
</evidence>